<dbReference type="InterPro" id="IPR023214">
    <property type="entry name" value="HAD_sf"/>
</dbReference>
<comment type="catalytic activity">
    <reaction evidence="13">
        <text>O-phospho-D-serine + H2O = D-serine + phosphate</text>
        <dbReference type="Rhea" id="RHEA:24873"/>
        <dbReference type="ChEBI" id="CHEBI:15377"/>
        <dbReference type="ChEBI" id="CHEBI:35247"/>
        <dbReference type="ChEBI" id="CHEBI:43474"/>
        <dbReference type="ChEBI" id="CHEBI:58680"/>
        <dbReference type="EC" id="3.1.3.3"/>
    </reaction>
</comment>
<dbReference type="GO" id="GO:0005737">
    <property type="term" value="C:cytoplasm"/>
    <property type="evidence" value="ECO:0007669"/>
    <property type="project" value="TreeGrafter"/>
</dbReference>
<dbReference type="GO" id="GO:0000287">
    <property type="term" value="F:magnesium ion binding"/>
    <property type="evidence" value="ECO:0007669"/>
    <property type="project" value="TreeGrafter"/>
</dbReference>
<evidence type="ECO:0000256" key="2">
    <source>
        <dbReference type="ARBA" id="ARBA00005135"/>
    </source>
</evidence>
<sequence length="328" mass="35677">MKSHFDFYQYIFSKPQGVAWHPENGFSPLEKSVNSEYALTLISPALSFDNVHAVLSALHKHCRILSVSLHPLSGLLSCYGLVVAVDITDTEAHIKELAAKLAQQFSMEIALTHLAPSLSEPGLLVMDMDSTMIQMECIDEIARLAGRYDDVAAVTEQAMQGKLDFAQSLKTRVACLEGVEESALLQIKSALPLMPGLVTLLTELKKRQWVLAIASGGFTYFADHLKAWLELDDAVSNVLALENGKLTGKTKGRVIDAQVKAETVVALQQKYNIAPHQTVAIGDGANDVLMMRQASLGVAFHAKPTVRTQADAAVNHLPLDALLLLLKP</sequence>
<keyword evidence="7" id="KW-0479">Metal-binding</keyword>
<dbReference type="NCBIfam" id="TIGR00338">
    <property type="entry name" value="serB"/>
    <property type="match status" value="1"/>
</dbReference>
<dbReference type="InterPro" id="IPR004469">
    <property type="entry name" value="PSP"/>
</dbReference>
<evidence type="ECO:0000256" key="13">
    <source>
        <dbReference type="ARBA" id="ARBA00048523"/>
    </source>
</evidence>
<keyword evidence="9" id="KW-0460">Magnesium</keyword>
<evidence type="ECO:0000256" key="7">
    <source>
        <dbReference type="ARBA" id="ARBA00022723"/>
    </source>
</evidence>
<gene>
    <name evidence="15" type="primary">serB</name>
    <name evidence="15" type="ORF">DRW07_12270</name>
</gene>
<name>A0A3N5YA64_9ALTE</name>
<dbReference type="SFLD" id="SFLDG01136">
    <property type="entry name" value="C1.6:_Phosphoserine_Phosphatas"/>
    <property type="match status" value="1"/>
</dbReference>
<comment type="similarity">
    <text evidence="3">Belongs to the HAD-like hydrolase superfamily. SerB family.</text>
</comment>
<dbReference type="SUPFAM" id="SSF56784">
    <property type="entry name" value="HAD-like"/>
    <property type="match status" value="1"/>
</dbReference>
<dbReference type="RefSeq" id="WP_124028227.1">
    <property type="nucleotide sequence ID" value="NZ_JBHRSN010000007.1"/>
</dbReference>
<evidence type="ECO:0000256" key="11">
    <source>
        <dbReference type="ARBA" id="ARBA00031693"/>
    </source>
</evidence>
<organism evidence="15 16">
    <name type="scientific">Alteromonas sediminis</name>
    <dbReference type="NCBI Taxonomy" id="2259342"/>
    <lineage>
        <taxon>Bacteria</taxon>
        <taxon>Pseudomonadati</taxon>
        <taxon>Pseudomonadota</taxon>
        <taxon>Gammaproteobacteria</taxon>
        <taxon>Alteromonadales</taxon>
        <taxon>Alteromonadaceae</taxon>
        <taxon>Alteromonas/Salinimonas group</taxon>
        <taxon>Alteromonas</taxon>
    </lineage>
</organism>
<dbReference type="PANTHER" id="PTHR43344:SF2">
    <property type="entry name" value="PHOSPHOSERINE PHOSPHATASE"/>
    <property type="match status" value="1"/>
</dbReference>
<dbReference type="EC" id="3.1.3.3" evidence="4"/>
<dbReference type="Gene3D" id="3.40.50.1000">
    <property type="entry name" value="HAD superfamily/HAD-like"/>
    <property type="match status" value="1"/>
</dbReference>
<dbReference type="AlphaFoldDB" id="A0A3N5YA64"/>
<keyword evidence="8 15" id="KW-0378">Hydrolase</keyword>
<comment type="pathway">
    <text evidence="2">Amino-acid biosynthesis; L-serine biosynthesis; L-serine from 3-phospho-D-glycerate: step 3/3.</text>
</comment>
<dbReference type="OrthoDB" id="9792539at2"/>
<feature type="active site" description="Proton donor" evidence="14">
    <location>
        <position position="129"/>
    </location>
</feature>
<evidence type="ECO:0000256" key="8">
    <source>
        <dbReference type="ARBA" id="ARBA00022801"/>
    </source>
</evidence>
<evidence type="ECO:0000256" key="6">
    <source>
        <dbReference type="ARBA" id="ARBA00022605"/>
    </source>
</evidence>
<accession>A0A3N5YA64</accession>
<comment type="cofactor">
    <cofactor evidence="1">
        <name>Mg(2+)</name>
        <dbReference type="ChEBI" id="CHEBI:18420"/>
    </cofactor>
</comment>
<dbReference type="EMBL" id="RPOK01000004">
    <property type="protein sequence ID" value="RPJ65595.1"/>
    <property type="molecule type" value="Genomic_DNA"/>
</dbReference>
<evidence type="ECO:0000256" key="1">
    <source>
        <dbReference type="ARBA" id="ARBA00001946"/>
    </source>
</evidence>
<protein>
    <recommendedName>
        <fullName evidence="5">Phosphoserine phosphatase</fullName>
        <ecNumber evidence="4">3.1.3.3</ecNumber>
    </recommendedName>
    <alternativeName>
        <fullName evidence="11">O-phosphoserine phosphohydrolase</fullName>
    </alternativeName>
</protein>
<comment type="caution">
    <text evidence="15">The sequence shown here is derived from an EMBL/GenBank/DDBJ whole genome shotgun (WGS) entry which is preliminary data.</text>
</comment>
<dbReference type="Proteomes" id="UP000275281">
    <property type="component" value="Unassembled WGS sequence"/>
</dbReference>
<keyword evidence="16" id="KW-1185">Reference proteome</keyword>
<evidence type="ECO:0000256" key="14">
    <source>
        <dbReference type="PIRSR" id="PIRSR604469-1"/>
    </source>
</evidence>
<dbReference type="SFLD" id="SFLDG01137">
    <property type="entry name" value="C1.6.1:_Phosphoserine_Phosphat"/>
    <property type="match status" value="1"/>
</dbReference>
<evidence type="ECO:0000256" key="4">
    <source>
        <dbReference type="ARBA" id="ARBA00012640"/>
    </source>
</evidence>
<evidence type="ECO:0000313" key="16">
    <source>
        <dbReference type="Proteomes" id="UP000275281"/>
    </source>
</evidence>
<dbReference type="Pfam" id="PF00702">
    <property type="entry name" value="Hydrolase"/>
    <property type="match status" value="1"/>
</dbReference>
<proteinExistence type="inferred from homology"/>
<dbReference type="InterPro" id="IPR036412">
    <property type="entry name" value="HAD-like_sf"/>
</dbReference>
<evidence type="ECO:0000256" key="12">
    <source>
        <dbReference type="ARBA" id="ARBA00048138"/>
    </source>
</evidence>
<evidence type="ECO:0000313" key="15">
    <source>
        <dbReference type="EMBL" id="RPJ65595.1"/>
    </source>
</evidence>
<dbReference type="InterPro" id="IPR050582">
    <property type="entry name" value="HAD-like_SerB"/>
</dbReference>
<dbReference type="SFLD" id="SFLDS00003">
    <property type="entry name" value="Haloacid_Dehalogenase"/>
    <property type="match status" value="1"/>
</dbReference>
<reference evidence="15 16" key="1">
    <citation type="submission" date="2018-11" db="EMBL/GenBank/DDBJ databases">
        <authorList>
            <person name="Ye M.-Q."/>
            <person name="Du Z.-J."/>
        </authorList>
    </citation>
    <scope>NUCLEOTIDE SEQUENCE [LARGE SCALE GENOMIC DNA]</scope>
    <source>
        <strain evidence="15 16">U0105</strain>
    </source>
</reference>
<evidence type="ECO:0000256" key="10">
    <source>
        <dbReference type="ARBA" id="ARBA00023299"/>
    </source>
</evidence>
<keyword evidence="6" id="KW-0028">Amino-acid biosynthesis</keyword>
<evidence type="ECO:0000256" key="3">
    <source>
        <dbReference type="ARBA" id="ARBA00009184"/>
    </source>
</evidence>
<dbReference type="CDD" id="cd07500">
    <property type="entry name" value="HAD_PSP"/>
    <property type="match status" value="1"/>
</dbReference>
<dbReference type="NCBIfam" id="TIGR01488">
    <property type="entry name" value="HAD-SF-IB"/>
    <property type="match status" value="1"/>
</dbReference>
<dbReference type="PANTHER" id="PTHR43344">
    <property type="entry name" value="PHOSPHOSERINE PHOSPHATASE"/>
    <property type="match status" value="1"/>
</dbReference>
<evidence type="ECO:0000256" key="9">
    <source>
        <dbReference type="ARBA" id="ARBA00022842"/>
    </source>
</evidence>
<dbReference type="GO" id="GO:0036424">
    <property type="term" value="F:L-phosphoserine phosphatase activity"/>
    <property type="evidence" value="ECO:0007669"/>
    <property type="project" value="InterPro"/>
</dbReference>
<evidence type="ECO:0000256" key="5">
    <source>
        <dbReference type="ARBA" id="ARBA00015196"/>
    </source>
</evidence>
<dbReference type="GO" id="GO:0006564">
    <property type="term" value="P:L-serine biosynthetic process"/>
    <property type="evidence" value="ECO:0007669"/>
    <property type="project" value="UniProtKB-KW"/>
</dbReference>
<comment type="catalytic activity">
    <reaction evidence="12">
        <text>O-phospho-L-serine + H2O = L-serine + phosphate</text>
        <dbReference type="Rhea" id="RHEA:21208"/>
        <dbReference type="ChEBI" id="CHEBI:15377"/>
        <dbReference type="ChEBI" id="CHEBI:33384"/>
        <dbReference type="ChEBI" id="CHEBI:43474"/>
        <dbReference type="ChEBI" id="CHEBI:57524"/>
        <dbReference type="EC" id="3.1.3.3"/>
    </reaction>
</comment>
<feature type="active site" description="Nucleophile" evidence="14">
    <location>
        <position position="127"/>
    </location>
</feature>
<dbReference type="SFLD" id="SFLDF00029">
    <property type="entry name" value="phosphoserine_phosphatase"/>
    <property type="match status" value="1"/>
</dbReference>
<dbReference type="UniPathway" id="UPA00135">
    <property type="reaction ID" value="UER00198"/>
</dbReference>
<keyword evidence="10" id="KW-0718">Serine biosynthesis</keyword>